<protein>
    <submittedName>
        <fullName evidence="2">Conserved hypothetical secreted protein</fullName>
    </submittedName>
</protein>
<sequence length="249" mass="27204">MNLKPVFRSLAAGLALAAVAGAAHAHQIWFEQAGNSITFRYGELDENLHEVSPGGLDRFRALEARWVKAEGTAPLAMQKLQDGYAVPARTAAGESLLAIDNNYPMFDTRRDGKLLRTWWVPATRWVGDFSARKAELPLDFVPTGAKRGDAVEFQLVYKGEPLAGEKVKLATPSGWVKYATTDADGKVAFALPWKGNYVLGVYYTDEIEGVRGDEKYQLEGYNTSVSFNLAKGLAPLATAERTLPATGKH</sequence>
<dbReference type="STRING" id="62928.azo0230"/>
<gene>
    <name evidence="2" type="ordered locus">azo0230</name>
</gene>
<name>A1K1Z2_AZOSB</name>
<evidence type="ECO:0000256" key="1">
    <source>
        <dbReference type="SAM" id="SignalP"/>
    </source>
</evidence>
<reference evidence="2 3" key="1">
    <citation type="journal article" date="2006" name="Nat. Biotechnol.">
        <title>Complete genome of the mutualistic, N2-fixing grass endophyte Azoarcus sp. strain BH72.</title>
        <authorList>
            <person name="Krause A."/>
            <person name="Ramakumar A."/>
            <person name="Bartels D."/>
            <person name="Battistoni F."/>
            <person name="Bekel T."/>
            <person name="Boch J."/>
            <person name="Boehm M."/>
            <person name="Friedrich F."/>
            <person name="Hurek T."/>
            <person name="Krause L."/>
            <person name="Linke B."/>
            <person name="McHardy A.C."/>
            <person name="Sarkar A."/>
            <person name="Schneiker S."/>
            <person name="Syed A.A."/>
            <person name="Thauer R."/>
            <person name="Vorhoelter F.-J."/>
            <person name="Weidner S."/>
            <person name="Puehler A."/>
            <person name="Reinhold-Hurek B."/>
            <person name="Kaiser O."/>
            <person name="Goesmann A."/>
        </authorList>
    </citation>
    <scope>NUCLEOTIDE SEQUENCE [LARGE SCALE GENOMIC DNA]</scope>
    <source>
        <strain evidence="2 3">BH72</strain>
    </source>
</reference>
<dbReference type="Proteomes" id="UP000002588">
    <property type="component" value="Chromosome"/>
</dbReference>
<dbReference type="KEGG" id="azo:azo0230"/>
<dbReference type="RefSeq" id="WP_011763965.1">
    <property type="nucleotide sequence ID" value="NC_008702.1"/>
</dbReference>
<keyword evidence="3" id="KW-1185">Reference proteome</keyword>
<dbReference type="SUPFAM" id="SSF49478">
    <property type="entry name" value="Cna protein B-type domain"/>
    <property type="match status" value="1"/>
</dbReference>
<dbReference type="InterPro" id="IPR019613">
    <property type="entry name" value="DUF4198"/>
</dbReference>
<dbReference type="eggNOG" id="COG5266">
    <property type="taxonomic scope" value="Bacteria"/>
</dbReference>
<keyword evidence="1" id="KW-0732">Signal</keyword>
<feature type="signal peptide" evidence="1">
    <location>
        <begin position="1"/>
        <end position="25"/>
    </location>
</feature>
<dbReference type="Pfam" id="PF10670">
    <property type="entry name" value="DUF4198"/>
    <property type="match status" value="1"/>
</dbReference>
<organism evidence="2 3">
    <name type="scientific">Azoarcus sp. (strain BH72)</name>
    <dbReference type="NCBI Taxonomy" id="418699"/>
    <lineage>
        <taxon>Bacteria</taxon>
        <taxon>Pseudomonadati</taxon>
        <taxon>Pseudomonadota</taxon>
        <taxon>Betaproteobacteria</taxon>
        <taxon>Rhodocyclales</taxon>
        <taxon>Zoogloeaceae</taxon>
        <taxon>Azoarcus</taxon>
    </lineage>
</organism>
<dbReference type="EMBL" id="AM406670">
    <property type="protein sequence ID" value="CAL92847.1"/>
    <property type="molecule type" value="Genomic_DNA"/>
</dbReference>
<proteinExistence type="predicted"/>
<feature type="chain" id="PRO_5002635192" evidence="1">
    <location>
        <begin position="26"/>
        <end position="249"/>
    </location>
</feature>
<dbReference type="HOGENOM" id="CLU_093838_0_0_4"/>
<evidence type="ECO:0000313" key="3">
    <source>
        <dbReference type="Proteomes" id="UP000002588"/>
    </source>
</evidence>
<dbReference type="AlphaFoldDB" id="A1K1Z2"/>
<evidence type="ECO:0000313" key="2">
    <source>
        <dbReference type="EMBL" id="CAL92847.1"/>
    </source>
</evidence>
<accession>A1K1Z2</accession>